<dbReference type="CDD" id="cd02440">
    <property type="entry name" value="AdoMet_MTases"/>
    <property type="match status" value="1"/>
</dbReference>
<reference evidence="4 5" key="1">
    <citation type="submission" date="2021-02" db="EMBL/GenBank/DDBJ databases">
        <title>Complete genome of Desulfoluna sp. strain ASN36.</title>
        <authorList>
            <person name="Takahashi A."/>
            <person name="Kojima H."/>
            <person name="Fukui M."/>
        </authorList>
    </citation>
    <scope>NUCLEOTIDE SEQUENCE [LARGE SCALE GENOMIC DNA]</scope>
    <source>
        <strain evidence="4 5">ASN36</strain>
    </source>
</reference>
<evidence type="ECO:0000256" key="1">
    <source>
        <dbReference type="ARBA" id="ARBA00022603"/>
    </source>
</evidence>
<accession>A0ABM7PJY1</accession>
<feature type="domain" description="Methyltransferase" evidence="3">
    <location>
        <begin position="47"/>
        <end position="136"/>
    </location>
</feature>
<evidence type="ECO:0000259" key="3">
    <source>
        <dbReference type="Pfam" id="PF13649"/>
    </source>
</evidence>
<dbReference type="InterPro" id="IPR041698">
    <property type="entry name" value="Methyltransf_25"/>
</dbReference>
<dbReference type="InterPro" id="IPR029063">
    <property type="entry name" value="SAM-dependent_MTases_sf"/>
</dbReference>
<dbReference type="EMBL" id="AP024488">
    <property type="protein sequence ID" value="BCS97704.1"/>
    <property type="molecule type" value="Genomic_DNA"/>
</dbReference>
<dbReference type="RefSeq" id="WP_236889105.1">
    <property type="nucleotide sequence ID" value="NZ_AP024488.1"/>
</dbReference>
<organism evidence="4 5">
    <name type="scientific">Desulfoluna limicola</name>
    <dbReference type="NCBI Taxonomy" id="2810562"/>
    <lineage>
        <taxon>Bacteria</taxon>
        <taxon>Pseudomonadati</taxon>
        <taxon>Thermodesulfobacteriota</taxon>
        <taxon>Desulfobacteria</taxon>
        <taxon>Desulfobacterales</taxon>
        <taxon>Desulfolunaceae</taxon>
        <taxon>Desulfoluna</taxon>
    </lineage>
</organism>
<evidence type="ECO:0000313" key="5">
    <source>
        <dbReference type="Proteomes" id="UP001320148"/>
    </source>
</evidence>
<dbReference type="GO" id="GO:0008168">
    <property type="term" value="F:methyltransferase activity"/>
    <property type="evidence" value="ECO:0007669"/>
    <property type="project" value="UniProtKB-KW"/>
</dbReference>
<evidence type="ECO:0000256" key="2">
    <source>
        <dbReference type="ARBA" id="ARBA00022679"/>
    </source>
</evidence>
<name>A0ABM7PJY1_9BACT</name>
<evidence type="ECO:0000313" key="4">
    <source>
        <dbReference type="EMBL" id="BCS97704.1"/>
    </source>
</evidence>
<dbReference type="GO" id="GO:0032259">
    <property type="term" value="P:methylation"/>
    <property type="evidence" value="ECO:0007669"/>
    <property type="project" value="UniProtKB-KW"/>
</dbReference>
<proteinExistence type="predicted"/>
<dbReference type="PANTHER" id="PTHR43861:SF1">
    <property type="entry name" value="TRANS-ACONITATE 2-METHYLTRANSFERASE"/>
    <property type="match status" value="1"/>
</dbReference>
<keyword evidence="1 4" id="KW-0489">Methyltransferase</keyword>
<dbReference type="Pfam" id="PF13649">
    <property type="entry name" value="Methyltransf_25"/>
    <property type="match status" value="1"/>
</dbReference>
<dbReference type="SUPFAM" id="SSF53335">
    <property type="entry name" value="S-adenosyl-L-methionine-dependent methyltransferases"/>
    <property type="match status" value="1"/>
</dbReference>
<gene>
    <name evidence="4" type="ORF">DSLASN_33360</name>
</gene>
<dbReference type="Gene3D" id="3.40.50.150">
    <property type="entry name" value="Vaccinia Virus protein VP39"/>
    <property type="match status" value="1"/>
</dbReference>
<keyword evidence="5" id="KW-1185">Reference proteome</keyword>
<protein>
    <submittedName>
        <fullName evidence="4">SAM-dependent methyltransferase</fullName>
    </submittedName>
</protein>
<keyword evidence="2" id="KW-0808">Transferase</keyword>
<sequence>MPERTKTTIDTYDQCADAYTDKFMNYPTYQEMMVRFRDGYVTEGDAVLDLGCGPGNNAKIVSETGVTLMGIDLSAEMVTRAKANVPTGFFRKGDIRRIYEKGPFDVMVASFCIVHLIPEETRELIHRVAELLVPGGAFYLSFMVGKKDGFESTSFSGGAEIHFTYHDPDQIKAWLEETNLTIEESHLSDYPEDDGSITTDTFLFIRKQTLSS</sequence>
<dbReference type="PANTHER" id="PTHR43861">
    <property type="entry name" value="TRANS-ACONITATE 2-METHYLTRANSFERASE-RELATED"/>
    <property type="match status" value="1"/>
</dbReference>
<dbReference type="Proteomes" id="UP001320148">
    <property type="component" value="Chromosome"/>
</dbReference>